<dbReference type="GO" id="GO:0016491">
    <property type="term" value="F:oxidoreductase activity"/>
    <property type="evidence" value="ECO:0007669"/>
    <property type="project" value="UniProtKB-KW"/>
</dbReference>
<evidence type="ECO:0000256" key="5">
    <source>
        <dbReference type="SAM" id="MobiDB-lite"/>
    </source>
</evidence>
<gene>
    <name evidence="7" type="ORF">EDD34_3013</name>
</gene>
<dbReference type="PANTHER" id="PTHR43734">
    <property type="entry name" value="PHYTOENE DESATURASE"/>
    <property type="match status" value="1"/>
</dbReference>
<feature type="domain" description="Amine oxidase" evidence="6">
    <location>
        <begin position="22"/>
        <end position="505"/>
    </location>
</feature>
<feature type="region of interest" description="Disordered" evidence="5">
    <location>
        <begin position="512"/>
        <end position="539"/>
    </location>
</feature>
<reference evidence="7 8" key="1">
    <citation type="submission" date="2018-11" db="EMBL/GenBank/DDBJ databases">
        <title>Sequencing the genomes of 1000 actinobacteria strains.</title>
        <authorList>
            <person name="Klenk H.-P."/>
        </authorList>
    </citation>
    <scope>NUCLEOTIDE SEQUENCE [LARGE SCALE GENOMIC DNA]</scope>
    <source>
        <strain evidence="7 8">DSM 15700</strain>
    </source>
</reference>
<dbReference type="OrthoDB" id="9774675at2"/>
<keyword evidence="8" id="KW-1185">Reference proteome</keyword>
<comment type="similarity">
    <text evidence="4">Belongs to the carotenoid/retinoid oxidoreductase family.</text>
</comment>
<dbReference type="Pfam" id="PF01593">
    <property type="entry name" value="Amino_oxidase"/>
    <property type="match status" value="1"/>
</dbReference>
<evidence type="ECO:0000259" key="6">
    <source>
        <dbReference type="Pfam" id="PF01593"/>
    </source>
</evidence>
<comment type="pathway">
    <text evidence="1 4">Carotenoid biosynthesis.</text>
</comment>
<evidence type="ECO:0000313" key="7">
    <source>
        <dbReference type="EMBL" id="RPF22357.1"/>
    </source>
</evidence>
<comment type="caution">
    <text evidence="7">The sequence shown here is derived from an EMBL/GenBank/DDBJ whole genome shotgun (WGS) entry which is preliminary data.</text>
</comment>
<dbReference type="AlphaFoldDB" id="A0A3N4YQI8"/>
<dbReference type="SUPFAM" id="SSF51905">
    <property type="entry name" value="FAD/NAD(P)-binding domain"/>
    <property type="match status" value="1"/>
</dbReference>
<organism evidence="7 8">
    <name type="scientific">Myceligenerans xiligouense</name>
    <dbReference type="NCBI Taxonomy" id="253184"/>
    <lineage>
        <taxon>Bacteria</taxon>
        <taxon>Bacillati</taxon>
        <taxon>Actinomycetota</taxon>
        <taxon>Actinomycetes</taxon>
        <taxon>Micrococcales</taxon>
        <taxon>Promicromonosporaceae</taxon>
        <taxon>Myceligenerans</taxon>
    </lineage>
</organism>
<evidence type="ECO:0000256" key="2">
    <source>
        <dbReference type="ARBA" id="ARBA00022746"/>
    </source>
</evidence>
<evidence type="ECO:0000256" key="1">
    <source>
        <dbReference type="ARBA" id="ARBA00004829"/>
    </source>
</evidence>
<dbReference type="NCBIfam" id="TIGR02734">
    <property type="entry name" value="crtI_fam"/>
    <property type="match status" value="1"/>
</dbReference>
<dbReference type="PRINTS" id="PR00419">
    <property type="entry name" value="ADXRDTASE"/>
</dbReference>
<dbReference type="InterPro" id="IPR002937">
    <property type="entry name" value="Amino_oxidase"/>
</dbReference>
<dbReference type="Proteomes" id="UP000280501">
    <property type="component" value="Unassembled WGS sequence"/>
</dbReference>
<keyword evidence="2 4" id="KW-0125">Carotenoid biosynthesis</keyword>
<dbReference type="EMBL" id="RKQZ01000001">
    <property type="protein sequence ID" value="RPF22357.1"/>
    <property type="molecule type" value="Genomic_DNA"/>
</dbReference>
<feature type="compositionally biased region" description="Basic and acidic residues" evidence="5">
    <location>
        <begin position="520"/>
        <end position="539"/>
    </location>
</feature>
<name>A0A3N4YQI8_9MICO</name>
<evidence type="ECO:0000313" key="8">
    <source>
        <dbReference type="Proteomes" id="UP000280501"/>
    </source>
</evidence>
<keyword evidence="3 4" id="KW-0560">Oxidoreductase</keyword>
<accession>A0A3N4YQI8</accession>
<dbReference type="InterPro" id="IPR014105">
    <property type="entry name" value="Carotenoid/retinoid_OxRdtase"/>
</dbReference>
<dbReference type="Gene3D" id="3.50.50.60">
    <property type="entry name" value="FAD/NAD(P)-binding domain"/>
    <property type="match status" value="2"/>
</dbReference>
<sequence>MNHGANHGTVRGRRVAVIGGGMSGLATAALLAQEGAEVTLYEARDELGGRAGTWQREGFRFDTGPSWYLMPEVFEHFFRMLGTTADDELDLVRLDPSYRVYFEGTGEPFDLPATGARDALLGLDRASAERLAAYLDSAATTYGLATRHFLYSTFASLRPMLNREVVRGLPRLLRLLTEPLDRFAARHTTDDRVRRILGYPAVFLGTSPGSAPSMYHLMSHLDVTQGVLYPRGGFGAVVETMARLARRAGADLLTDHRVERIVVTDGAATGVEVTHAGRTRHVAADVVVSTADLHVTERRLLDAEHRSRSARWWRRRDPGPGAVLALLGVRGELPALAHHSLLFADDWDGGFDAIFGARRTVPNPASLYVCRPSATDDVAPPGHENLFVLIPVPADTTIGAGGTDGAGDTQVERTVDDAIAQIAEWTGTPDLAERVVVRRTIGPADFERDFGAFRGGALGPAHTLRQSALLRGSNASARVSGLVYAGATTIPGIGLPMCLISAELALKRLRGDVSAGPLPEPERKPRPAPEERTAEAEVP</sequence>
<dbReference type="InterPro" id="IPR036188">
    <property type="entry name" value="FAD/NAD-bd_sf"/>
</dbReference>
<dbReference type="GO" id="GO:0016117">
    <property type="term" value="P:carotenoid biosynthetic process"/>
    <property type="evidence" value="ECO:0007669"/>
    <property type="project" value="UniProtKB-KW"/>
</dbReference>
<protein>
    <submittedName>
        <fullName evidence="7">Phytoene desaturase</fullName>
    </submittedName>
</protein>
<proteinExistence type="inferred from homology"/>
<dbReference type="PANTHER" id="PTHR43734:SF1">
    <property type="entry name" value="PHYTOENE DESATURASE"/>
    <property type="match status" value="1"/>
</dbReference>
<evidence type="ECO:0000256" key="3">
    <source>
        <dbReference type="ARBA" id="ARBA00023002"/>
    </source>
</evidence>
<evidence type="ECO:0000256" key="4">
    <source>
        <dbReference type="RuleBase" id="RU362075"/>
    </source>
</evidence>